<dbReference type="InterPro" id="IPR049326">
    <property type="entry name" value="Rhodopsin_dom_fungi"/>
</dbReference>
<feature type="transmembrane region" description="Helical" evidence="1">
    <location>
        <begin position="33"/>
        <end position="57"/>
    </location>
</feature>
<proteinExistence type="predicted"/>
<dbReference type="Proteomes" id="UP000236621">
    <property type="component" value="Unassembled WGS sequence"/>
</dbReference>
<feature type="transmembrane region" description="Helical" evidence="1">
    <location>
        <begin position="152"/>
        <end position="174"/>
    </location>
</feature>
<dbReference type="PANTHER" id="PTHR42678">
    <property type="entry name" value="AMIDASE"/>
    <property type="match status" value="1"/>
</dbReference>
<sequence>MDDSRVDEAIASGKVPAGITAAFLKESRDKASIAGIIFVTSLTLLIVVSRLISRAFVVRRFGFDDGLALVSLPVIEKICLVAFVGLCIELILLGSGRHFDYIQYVLDVPTVLKTEILDFAAHIIYTTTLLLCRISGLAFYHRICSKHKGFRIAIKAVFGILIAAYLPQLFLLIFHCQPLTGYWPYGWEPGMDIYTCLAWGLVYSVNSSVSLVCDMFLFGVPVAMLRMSRMPRKRKVQLGCILLPGTAVIGISIARLVLVILGQWQTDMSWSYDPMLVVEVSEIGATLIALSVPGFKPLVDWCISRTDPGVQSGGSYQKNGSGQRSKGTALNSLKMRSRHSMLAGSETAAYYDTEIRAGSQHENSSQEGICLDGRFTINVKKPKITPHRDLCLNLSSRCHARPRMVPWSRWWRHLLASSSAGGAAAQPMRHGPQQRGETIALLLPPSPVVDGYGRWLRAALESHRPTAMRSVFAWLALLVVGARAAGEGIFEFTPPLIPLEENADSADLFPVGDCFGFKLEEATIDEMQGAMRDGRLTSVNLVACYMRRTFQTQQYLNSVMQINPDALAIASQLDAERKAGKVRGPLHGIPFTVKDNIGTKDNLETTAGSWALLGSRVPRDAHVVARLRQAGAVLFGKATLSEWADMRSNNYSEGYSGRGGQCRSAYNLTVNPGGSSSGSGVGVGANAIAFSLGTETDGSVINPAMRNSIVGFKPTVGLTSRGGVIPESEHQDSVGTFGRTVRDAVYALDAIWGVDSHDNYTLAQRGQTPKDGYAQFLSNKDALKNATFGIPWKSFWVYADAKQQMALGELVKLIQSAGATIINGTEITNYETIVSPSGWNWDYGTSRGFPNESEYTYVKVDFYNNINKYLSQLKNTKIRTLDDIVTYNKHYSGSEGGYPFPNGHPAFFSGQDGFLASQETKGVQDQTYFQALGFCQSSTRNGINNALNYRGKNLNGLLVPVDPGQSYQIAAQAGYPLVTIPAGIHRDSGMGIGLGIMQRAWAEAELVRWASAIEDLQRTSGTPYKRTLPTWRGYLERNLPVPL</sequence>
<evidence type="ECO:0000313" key="4">
    <source>
        <dbReference type="EMBL" id="PNY25586.1"/>
    </source>
</evidence>
<protein>
    <submittedName>
        <fullName evidence="4">Amidase</fullName>
    </submittedName>
</protein>
<evidence type="ECO:0000256" key="1">
    <source>
        <dbReference type="SAM" id="Phobius"/>
    </source>
</evidence>
<feature type="domain" description="Amidase" evidence="2">
    <location>
        <begin position="541"/>
        <end position="823"/>
    </location>
</feature>
<feature type="transmembrane region" description="Helical" evidence="1">
    <location>
        <begin position="197"/>
        <end position="220"/>
    </location>
</feature>
<dbReference type="OrthoDB" id="566138at2759"/>
<gene>
    <name evidence="4" type="ORF">TCAP_04472</name>
</gene>
<evidence type="ECO:0000313" key="5">
    <source>
        <dbReference type="Proteomes" id="UP000236621"/>
    </source>
</evidence>
<dbReference type="InterPro" id="IPR023631">
    <property type="entry name" value="Amidase_dom"/>
</dbReference>
<keyword evidence="1" id="KW-1133">Transmembrane helix</keyword>
<dbReference type="Pfam" id="PF20684">
    <property type="entry name" value="Fung_rhodopsin"/>
    <property type="match status" value="1"/>
</dbReference>
<reference evidence="4 5" key="1">
    <citation type="submission" date="2017-08" db="EMBL/GenBank/DDBJ databases">
        <title>Harnessing the power of phylogenomics to disentangle the directionality and signatures of interkingdom host jumping in the parasitic fungal genus Tolypocladium.</title>
        <authorList>
            <person name="Quandt C.A."/>
            <person name="Patterson W."/>
            <person name="Spatafora J.W."/>
        </authorList>
    </citation>
    <scope>NUCLEOTIDE SEQUENCE [LARGE SCALE GENOMIC DNA]</scope>
    <source>
        <strain evidence="4 5">CBS 113982</strain>
    </source>
</reference>
<accession>A0A2K3QDG3</accession>
<dbReference type="AlphaFoldDB" id="A0A2K3QDG3"/>
<dbReference type="InterPro" id="IPR036928">
    <property type="entry name" value="AS_sf"/>
</dbReference>
<organism evidence="4 5">
    <name type="scientific">Tolypocladium capitatum</name>
    <dbReference type="NCBI Taxonomy" id="45235"/>
    <lineage>
        <taxon>Eukaryota</taxon>
        <taxon>Fungi</taxon>
        <taxon>Dikarya</taxon>
        <taxon>Ascomycota</taxon>
        <taxon>Pezizomycotina</taxon>
        <taxon>Sordariomycetes</taxon>
        <taxon>Hypocreomycetidae</taxon>
        <taxon>Hypocreales</taxon>
        <taxon>Ophiocordycipitaceae</taxon>
        <taxon>Tolypocladium</taxon>
    </lineage>
</organism>
<comment type="caution">
    <text evidence="4">The sequence shown here is derived from an EMBL/GenBank/DDBJ whole genome shotgun (WGS) entry which is preliminary data.</text>
</comment>
<dbReference type="EMBL" id="NRSZ01000708">
    <property type="protein sequence ID" value="PNY25586.1"/>
    <property type="molecule type" value="Genomic_DNA"/>
</dbReference>
<keyword evidence="1" id="KW-0812">Transmembrane</keyword>
<feature type="transmembrane region" description="Helical" evidence="1">
    <location>
        <begin position="241"/>
        <end position="264"/>
    </location>
</feature>
<dbReference type="PANTHER" id="PTHR42678:SF37">
    <property type="entry name" value="AMIDASE C869.01-RELATED"/>
    <property type="match status" value="1"/>
</dbReference>
<keyword evidence="5" id="KW-1185">Reference proteome</keyword>
<dbReference type="STRING" id="45235.A0A2K3QDG3"/>
<feature type="transmembrane region" description="Helical" evidence="1">
    <location>
        <begin position="119"/>
        <end position="140"/>
    </location>
</feature>
<keyword evidence="1" id="KW-0472">Membrane</keyword>
<feature type="domain" description="Rhodopsin" evidence="3">
    <location>
        <begin position="50"/>
        <end position="299"/>
    </location>
</feature>
<evidence type="ECO:0000259" key="2">
    <source>
        <dbReference type="Pfam" id="PF01425"/>
    </source>
</evidence>
<evidence type="ECO:0000259" key="3">
    <source>
        <dbReference type="Pfam" id="PF20684"/>
    </source>
</evidence>
<name>A0A2K3QDG3_9HYPO</name>
<dbReference type="Gene3D" id="3.90.1300.10">
    <property type="entry name" value="Amidase signature (AS) domain"/>
    <property type="match status" value="1"/>
</dbReference>
<dbReference type="SUPFAM" id="SSF75304">
    <property type="entry name" value="Amidase signature (AS) enzymes"/>
    <property type="match status" value="1"/>
</dbReference>
<dbReference type="Pfam" id="PF01425">
    <property type="entry name" value="Amidase"/>
    <property type="match status" value="1"/>
</dbReference>